<proteinExistence type="predicted"/>
<accession>A0A812TRA9</accession>
<evidence type="ECO:0000313" key="1">
    <source>
        <dbReference type="EMBL" id="CAE7545337.1"/>
    </source>
</evidence>
<protein>
    <recommendedName>
        <fullName evidence="3">Bestrophin homolog</fullName>
    </recommendedName>
</protein>
<dbReference type="Pfam" id="PF01062">
    <property type="entry name" value="Bestrophin"/>
    <property type="match status" value="1"/>
</dbReference>
<evidence type="ECO:0000313" key="2">
    <source>
        <dbReference type="Proteomes" id="UP000604046"/>
    </source>
</evidence>
<dbReference type="OrthoDB" id="201595at2759"/>
<reference evidence="1" key="1">
    <citation type="submission" date="2021-02" db="EMBL/GenBank/DDBJ databases">
        <authorList>
            <person name="Dougan E. K."/>
            <person name="Rhodes N."/>
            <person name="Thang M."/>
            <person name="Chan C."/>
        </authorList>
    </citation>
    <scope>NUCLEOTIDE SEQUENCE</scope>
</reference>
<name>A0A812TRA9_9DINO</name>
<dbReference type="AlphaFoldDB" id="A0A812TRA9"/>
<sequence>MQTQAAGSHSDASGGSARQRLYTSAGVQKVSGRAYGHVDSYNSTQLASSALFCVIKGTVLTSRVLWVEQFVVLLLYIIGWRISATFMPEAISHGDDSLEIRITRHYTEEISELAGFLLAFYTSIALSRWWRLRTEGVGHIVGASKQLMMLFGTLAGDHELLTAIRRYARASLAIHFLRRRYPSDFMEKLDELVERGILLESEVGKLREVGGVSLAESVWAWVAQIVVTLARAKQMSEYMLVHLLEVVEKGRSGAGCIQAQMGTPIPLQYVHLMGLLVKAHNIILALACGFQLASMSHKYAVGISLRLFLVPFLYNAILLINAELADPFGGGVNAFSLEKLEQVIENSGRGHLRASVRVPDCLPQFRTGMELP</sequence>
<gene>
    <name evidence="1" type="ORF">SNAT2548_LOCUS30600</name>
</gene>
<organism evidence="1 2">
    <name type="scientific">Symbiodinium natans</name>
    <dbReference type="NCBI Taxonomy" id="878477"/>
    <lineage>
        <taxon>Eukaryota</taxon>
        <taxon>Sar</taxon>
        <taxon>Alveolata</taxon>
        <taxon>Dinophyceae</taxon>
        <taxon>Suessiales</taxon>
        <taxon>Symbiodiniaceae</taxon>
        <taxon>Symbiodinium</taxon>
    </lineage>
</organism>
<dbReference type="InterPro" id="IPR021134">
    <property type="entry name" value="Bestrophin-like"/>
</dbReference>
<comment type="caution">
    <text evidence="1">The sequence shown here is derived from an EMBL/GenBank/DDBJ whole genome shotgun (WGS) entry which is preliminary data.</text>
</comment>
<keyword evidence="2" id="KW-1185">Reference proteome</keyword>
<evidence type="ECO:0008006" key="3">
    <source>
        <dbReference type="Google" id="ProtNLM"/>
    </source>
</evidence>
<dbReference type="EMBL" id="CAJNDS010002613">
    <property type="protein sequence ID" value="CAE7545337.1"/>
    <property type="molecule type" value="Genomic_DNA"/>
</dbReference>
<dbReference type="GO" id="GO:0005254">
    <property type="term" value="F:chloride channel activity"/>
    <property type="evidence" value="ECO:0007669"/>
    <property type="project" value="InterPro"/>
</dbReference>
<dbReference type="Proteomes" id="UP000604046">
    <property type="component" value="Unassembled WGS sequence"/>
</dbReference>